<dbReference type="Proteomes" id="UP000466535">
    <property type="component" value="Unassembled WGS sequence"/>
</dbReference>
<comment type="caution">
    <text evidence="2">The sequence shown here is derived from an EMBL/GenBank/DDBJ whole genome shotgun (WGS) entry which is preliminary data.</text>
</comment>
<evidence type="ECO:0000256" key="1">
    <source>
        <dbReference type="SAM" id="MobiDB-lite"/>
    </source>
</evidence>
<protein>
    <submittedName>
        <fullName evidence="2">Uncharacterized protein</fullName>
    </submittedName>
</protein>
<dbReference type="RefSeq" id="WP_159763018.1">
    <property type="nucleotide sequence ID" value="NZ_WUUT01000001.1"/>
</dbReference>
<evidence type="ECO:0000313" key="3">
    <source>
        <dbReference type="Proteomes" id="UP000466535"/>
    </source>
</evidence>
<feature type="compositionally biased region" description="Basic and acidic residues" evidence="1">
    <location>
        <begin position="66"/>
        <end position="85"/>
    </location>
</feature>
<sequence length="283" mass="30974">MDQCPHCGSRIDDGVKCPNCGQSLDSLPEYSEATTDRPAVQQSRPPTEVDSTVAPIGGVEPTDGPGSREDADRDAADQQADRDAESAGLGTSISRRALLGGAGASVALLGVGGASWLYLRGGGAGDDIVRSYVDAMATNNWSQIERLYHEDSPVITQIEESQEFDDYEGFLESREVLETWERLEPELDGIQEFYHATEVTEQSAKEINVQIKADAVEMIDEVRSVIAFVSVEVGAIDEGREDAAQYYQDGRLNRPLTHNLVSIDGQWHLWTVRGIGRFRRRGS</sequence>
<feature type="region of interest" description="Disordered" evidence="1">
    <location>
        <begin position="1"/>
        <end position="88"/>
    </location>
</feature>
<accession>A0A6B0T440</accession>
<reference evidence="2 3" key="1">
    <citation type="submission" date="2019-12" db="EMBL/GenBank/DDBJ databases">
        <title>Isolation and characterization of three novel carbon monoxide-oxidizing members of Halobacteria from salione crusts and soils.</title>
        <authorList>
            <person name="Myers M.R."/>
            <person name="King G.M."/>
        </authorList>
    </citation>
    <scope>NUCLEOTIDE SEQUENCE [LARGE SCALE GENOMIC DNA]</scope>
    <source>
        <strain evidence="2 3">WSH3</strain>
    </source>
</reference>
<evidence type="ECO:0000313" key="2">
    <source>
        <dbReference type="EMBL" id="MXR50936.1"/>
    </source>
</evidence>
<keyword evidence="3" id="KW-1185">Reference proteome</keyword>
<dbReference type="AlphaFoldDB" id="A0A6B0T440"/>
<name>A0A6B0T440_9EURY</name>
<gene>
    <name evidence="2" type="ORF">GRX03_04845</name>
</gene>
<dbReference type="EMBL" id="WUUT01000001">
    <property type="protein sequence ID" value="MXR50936.1"/>
    <property type="molecule type" value="Genomic_DNA"/>
</dbReference>
<proteinExistence type="predicted"/>
<organism evidence="2 3">
    <name type="scientific">Halovenus carboxidivorans</name>
    <dbReference type="NCBI Taxonomy" id="2692199"/>
    <lineage>
        <taxon>Archaea</taxon>
        <taxon>Methanobacteriati</taxon>
        <taxon>Methanobacteriota</taxon>
        <taxon>Stenosarchaea group</taxon>
        <taxon>Halobacteria</taxon>
        <taxon>Halobacteriales</taxon>
        <taxon>Haloarculaceae</taxon>
        <taxon>Halovenus</taxon>
    </lineage>
</organism>